<dbReference type="CDD" id="cd08971">
    <property type="entry name" value="AcNei2_N"/>
    <property type="match status" value="1"/>
</dbReference>
<evidence type="ECO:0000256" key="8">
    <source>
        <dbReference type="ARBA" id="ARBA00023125"/>
    </source>
</evidence>
<feature type="domain" description="FPG-type" evidence="14">
    <location>
        <begin position="219"/>
        <end position="257"/>
    </location>
</feature>
<dbReference type="SMART" id="SM01232">
    <property type="entry name" value="H2TH"/>
    <property type="match status" value="1"/>
</dbReference>
<comment type="caution">
    <text evidence="16">The sequence shown here is derived from an EMBL/GenBank/DDBJ whole genome shotgun (WGS) entry which is preliminary data.</text>
</comment>
<dbReference type="InterPro" id="IPR044090">
    <property type="entry name" value="Nei2_N"/>
</dbReference>
<dbReference type="Pfam" id="PF01149">
    <property type="entry name" value="Fapy_DNA_glyco"/>
    <property type="match status" value="1"/>
</dbReference>
<evidence type="ECO:0000256" key="10">
    <source>
        <dbReference type="ARBA" id="ARBA00023239"/>
    </source>
</evidence>
<keyword evidence="4" id="KW-0227">DNA damage</keyword>
<evidence type="ECO:0000256" key="7">
    <source>
        <dbReference type="ARBA" id="ARBA00022833"/>
    </source>
</evidence>
<dbReference type="SMART" id="SM00898">
    <property type="entry name" value="Fapy_DNA_glyco"/>
    <property type="match status" value="1"/>
</dbReference>
<dbReference type="Pfam" id="PF06831">
    <property type="entry name" value="H2TH"/>
    <property type="match status" value="1"/>
</dbReference>
<dbReference type="SUPFAM" id="SSF81624">
    <property type="entry name" value="N-terminal domain of MutM-like DNA repair proteins"/>
    <property type="match status" value="1"/>
</dbReference>
<dbReference type="RefSeq" id="WP_192279908.1">
    <property type="nucleotide sequence ID" value="NZ_JACZDF010000004.1"/>
</dbReference>
<evidence type="ECO:0000256" key="12">
    <source>
        <dbReference type="ARBA" id="ARBA00023295"/>
    </source>
</evidence>
<dbReference type="InterPro" id="IPR012319">
    <property type="entry name" value="FPG_cat"/>
</dbReference>
<dbReference type="InterPro" id="IPR010979">
    <property type="entry name" value="Ribosomal_uS13-like_H2TH"/>
</dbReference>
<keyword evidence="17" id="KW-1185">Reference proteome</keyword>
<evidence type="ECO:0000256" key="4">
    <source>
        <dbReference type="ARBA" id="ARBA00022763"/>
    </source>
</evidence>
<keyword evidence="9" id="KW-0234">DNA repair</keyword>
<dbReference type="EC" id="4.2.99.18" evidence="2"/>
<evidence type="ECO:0000256" key="6">
    <source>
        <dbReference type="ARBA" id="ARBA00022801"/>
    </source>
</evidence>
<keyword evidence="3" id="KW-0479">Metal-binding</keyword>
<keyword evidence="5 13" id="KW-0863">Zinc-finger</keyword>
<evidence type="ECO:0000256" key="11">
    <source>
        <dbReference type="ARBA" id="ARBA00023268"/>
    </source>
</evidence>
<dbReference type="EMBL" id="JACZDF010000004">
    <property type="protein sequence ID" value="MBD9699664.1"/>
    <property type="molecule type" value="Genomic_DNA"/>
</dbReference>
<evidence type="ECO:0000313" key="17">
    <source>
        <dbReference type="Proteomes" id="UP000642107"/>
    </source>
</evidence>
<evidence type="ECO:0000259" key="14">
    <source>
        <dbReference type="PROSITE" id="PS51066"/>
    </source>
</evidence>
<dbReference type="InterPro" id="IPR000214">
    <property type="entry name" value="Znf_DNA_glyclase/AP_lyase"/>
</dbReference>
<reference evidence="16 17" key="1">
    <citation type="submission" date="2020-09" db="EMBL/GenBank/DDBJ databases">
        <title>Flavimobilis rhizosphaerae sp. nov., isolated from rhizosphere soil of Spartina alterniflora.</title>
        <authorList>
            <person name="Hanqin C."/>
        </authorList>
    </citation>
    <scope>NUCLEOTIDE SEQUENCE [LARGE SCALE GENOMIC DNA]</scope>
    <source>
        <strain evidence="16 17">GY 10621</strain>
    </source>
</reference>
<evidence type="ECO:0000256" key="1">
    <source>
        <dbReference type="ARBA" id="ARBA00009409"/>
    </source>
</evidence>
<proteinExistence type="inferred from homology"/>
<comment type="similarity">
    <text evidence="1">Belongs to the FPG family.</text>
</comment>
<keyword evidence="8" id="KW-0238">DNA-binding</keyword>
<dbReference type="InterPro" id="IPR035937">
    <property type="entry name" value="FPG_N"/>
</dbReference>
<evidence type="ECO:0000313" key="16">
    <source>
        <dbReference type="EMBL" id="MBD9699664.1"/>
    </source>
</evidence>
<keyword evidence="6" id="KW-0378">Hydrolase</keyword>
<dbReference type="Gene3D" id="3.20.190.10">
    <property type="entry name" value="MutM-like, N-terminal"/>
    <property type="match status" value="1"/>
</dbReference>
<keyword evidence="7" id="KW-0862">Zinc</keyword>
<dbReference type="Proteomes" id="UP000642107">
    <property type="component" value="Unassembled WGS sequence"/>
</dbReference>
<dbReference type="PANTHER" id="PTHR42697:SF1">
    <property type="entry name" value="ENDONUCLEASE 8"/>
    <property type="match status" value="1"/>
</dbReference>
<keyword evidence="11" id="KW-0511">Multifunctional enzyme</keyword>
<dbReference type="Gene3D" id="1.10.8.50">
    <property type="match status" value="1"/>
</dbReference>
<accession>A0ABR9DR98</accession>
<organism evidence="16 17">
    <name type="scientific">Flavimobilis rhizosphaerae</name>
    <dbReference type="NCBI Taxonomy" id="2775421"/>
    <lineage>
        <taxon>Bacteria</taxon>
        <taxon>Bacillati</taxon>
        <taxon>Actinomycetota</taxon>
        <taxon>Actinomycetes</taxon>
        <taxon>Micrococcales</taxon>
        <taxon>Jonesiaceae</taxon>
        <taxon>Flavimobilis</taxon>
    </lineage>
</organism>
<evidence type="ECO:0000256" key="5">
    <source>
        <dbReference type="ARBA" id="ARBA00022771"/>
    </source>
</evidence>
<dbReference type="PROSITE" id="PS51068">
    <property type="entry name" value="FPG_CAT"/>
    <property type="match status" value="1"/>
</dbReference>
<dbReference type="SUPFAM" id="SSF57716">
    <property type="entry name" value="Glucocorticoid receptor-like (DNA-binding domain)"/>
    <property type="match status" value="1"/>
</dbReference>
<sequence>MPEGDVLRLTAARLDAALRGAVLVRAELRWGGLGDIDLTGREVAEVVAYGKNLLVRTTDGWTVHAHLRMEGRWYVARTGSPEAEGRAPRVRAVLASARWTALGENLGMLNVVRSRDERRLLGHLGPDVLADALDVRAAALRLRDAGDGPGVSVSEALLDQRRVAGIGTIYAAESLFARRTDPWRTVGTLDADELAALLLTARRDMTVAVMHGLEARESRVHGRLGRPCVRCRTAIAVRQARRPPEERPIFFCPRCQAPQPGVSRSV</sequence>
<dbReference type="PROSITE" id="PS51066">
    <property type="entry name" value="ZF_FPG_2"/>
    <property type="match status" value="1"/>
</dbReference>
<evidence type="ECO:0000259" key="15">
    <source>
        <dbReference type="PROSITE" id="PS51068"/>
    </source>
</evidence>
<evidence type="ECO:0000256" key="3">
    <source>
        <dbReference type="ARBA" id="ARBA00022723"/>
    </source>
</evidence>
<dbReference type="InterPro" id="IPR015886">
    <property type="entry name" value="H2TH_FPG"/>
</dbReference>
<gene>
    <name evidence="16" type="ORF">IGS67_09210</name>
</gene>
<dbReference type="PANTHER" id="PTHR42697">
    <property type="entry name" value="ENDONUCLEASE 8"/>
    <property type="match status" value="1"/>
</dbReference>
<dbReference type="SUPFAM" id="SSF46946">
    <property type="entry name" value="S13-like H2TH domain"/>
    <property type="match status" value="1"/>
</dbReference>
<evidence type="ECO:0000256" key="9">
    <source>
        <dbReference type="ARBA" id="ARBA00023204"/>
    </source>
</evidence>
<feature type="domain" description="Formamidopyrimidine-DNA glycosylase catalytic" evidence="15">
    <location>
        <begin position="2"/>
        <end position="121"/>
    </location>
</feature>
<evidence type="ECO:0000256" key="13">
    <source>
        <dbReference type="PROSITE-ProRule" id="PRU00391"/>
    </source>
</evidence>
<keyword evidence="12" id="KW-0326">Glycosidase</keyword>
<protein>
    <recommendedName>
        <fullName evidence="2">DNA-(apurinic or apyrimidinic site) lyase</fullName>
        <ecNumber evidence="2">4.2.99.18</ecNumber>
    </recommendedName>
</protein>
<evidence type="ECO:0000256" key="2">
    <source>
        <dbReference type="ARBA" id="ARBA00012720"/>
    </source>
</evidence>
<name>A0ABR9DR98_9MICO</name>
<keyword evidence="10" id="KW-0456">Lyase</keyword>